<protein>
    <submittedName>
        <fullName evidence="1">Uncharacterized protein</fullName>
    </submittedName>
</protein>
<keyword evidence="2" id="KW-1185">Reference proteome</keyword>
<accession>A0A845PTZ9</accession>
<reference evidence="1 2" key="1">
    <citation type="submission" date="2019-11" db="EMBL/GenBank/DDBJ databases">
        <title>Characterization of Elizabethkingia argenteiflava sp. nov., isolated from inner surface of Soybean Pods.</title>
        <authorList>
            <person name="Mo S."/>
        </authorList>
    </citation>
    <scope>NUCLEOTIDE SEQUENCE [LARGE SCALE GENOMIC DNA]</scope>
    <source>
        <strain evidence="1 2">YB22</strain>
    </source>
</reference>
<evidence type="ECO:0000313" key="1">
    <source>
        <dbReference type="EMBL" id="NAW50386.1"/>
    </source>
</evidence>
<dbReference type="Proteomes" id="UP000553459">
    <property type="component" value="Unassembled WGS sequence"/>
</dbReference>
<name>A0A845PTZ9_9FLAO</name>
<proteinExistence type="predicted"/>
<dbReference type="EMBL" id="JAAABJ010000290">
    <property type="protein sequence ID" value="NAW50386.1"/>
    <property type="molecule type" value="Genomic_DNA"/>
</dbReference>
<gene>
    <name evidence="1" type="ORF">GNY06_02925</name>
</gene>
<dbReference type="RefSeq" id="WP_166518733.1">
    <property type="nucleotide sequence ID" value="NZ_JAAABJ010000290.1"/>
</dbReference>
<comment type="caution">
    <text evidence="1">The sequence shown here is derived from an EMBL/GenBank/DDBJ whole genome shotgun (WGS) entry which is preliminary data.</text>
</comment>
<organism evidence="1 2">
    <name type="scientific">Elizabethkingia argenteiflava</name>
    <dbReference type="NCBI Taxonomy" id="2681556"/>
    <lineage>
        <taxon>Bacteria</taxon>
        <taxon>Pseudomonadati</taxon>
        <taxon>Bacteroidota</taxon>
        <taxon>Flavobacteriia</taxon>
        <taxon>Flavobacteriales</taxon>
        <taxon>Weeksellaceae</taxon>
        <taxon>Elizabethkingia</taxon>
    </lineage>
</organism>
<sequence length="173" mass="20202">MRAINYLKNRFEFAVKNKKPVHINTSDLEALNQVIDFYNTGYKNTALEDALMLFYILCYWKVENINNEAIKMRERSQKQGVFNISGADFILKRLSMKLQPKEDIVLEITQEIWAHQAINGIPVEKRVNRVDVRQLLDQTLDIAKNNFPLIRELNNGLVKFQCLKTTSKISEQL</sequence>
<dbReference type="AlphaFoldDB" id="A0A845PTZ9"/>
<evidence type="ECO:0000313" key="2">
    <source>
        <dbReference type="Proteomes" id="UP000553459"/>
    </source>
</evidence>